<evidence type="ECO:0000313" key="1">
    <source>
        <dbReference type="EMBL" id="JAD67802.1"/>
    </source>
</evidence>
<proteinExistence type="predicted"/>
<dbReference type="EMBL" id="GBRH01230093">
    <property type="protein sequence ID" value="JAD67802.1"/>
    <property type="molecule type" value="Transcribed_RNA"/>
</dbReference>
<accession>A0A0A9C8F2</accession>
<organism evidence="1">
    <name type="scientific">Arundo donax</name>
    <name type="common">Giant reed</name>
    <name type="synonym">Donax arundinaceus</name>
    <dbReference type="NCBI Taxonomy" id="35708"/>
    <lineage>
        <taxon>Eukaryota</taxon>
        <taxon>Viridiplantae</taxon>
        <taxon>Streptophyta</taxon>
        <taxon>Embryophyta</taxon>
        <taxon>Tracheophyta</taxon>
        <taxon>Spermatophyta</taxon>
        <taxon>Magnoliopsida</taxon>
        <taxon>Liliopsida</taxon>
        <taxon>Poales</taxon>
        <taxon>Poaceae</taxon>
        <taxon>PACMAD clade</taxon>
        <taxon>Arundinoideae</taxon>
        <taxon>Arundineae</taxon>
        <taxon>Arundo</taxon>
    </lineage>
</organism>
<protein>
    <submittedName>
        <fullName evidence="1">Uncharacterized protein</fullName>
    </submittedName>
</protein>
<dbReference type="AlphaFoldDB" id="A0A0A9C8F2"/>
<sequence>MTPSEHPVSGKYPDTNFATLWTNPPMKLC</sequence>
<reference evidence="1" key="1">
    <citation type="submission" date="2014-09" db="EMBL/GenBank/DDBJ databases">
        <authorList>
            <person name="Magalhaes I.L.F."/>
            <person name="Oliveira U."/>
            <person name="Santos F.R."/>
            <person name="Vidigal T.H.D.A."/>
            <person name="Brescovit A.D."/>
            <person name="Santos A.J."/>
        </authorList>
    </citation>
    <scope>NUCLEOTIDE SEQUENCE</scope>
    <source>
        <tissue evidence="1">Shoot tissue taken approximately 20 cm above the soil surface</tissue>
    </source>
</reference>
<name>A0A0A9C8F2_ARUDO</name>
<reference evidence="1" key="2">
    <citation type="journal article" date="2015" name="Data Brief">
        <title>Shoot transcriptome of the giant reed, Arundo donax.</title>
        <authorList>
            <person name="Barrero R.A."/>
            <person name="Guerrero F.D."/>
            <person name="Moolhuijzen P."/>
            <person name="Goolsby J.A."/>
            <person name="Tidwell J."/>
            <person name="Bellgard S.E."/>
            <person name="Bellgard M.I."/>
        </authorList>
    </citation>
    <scope>NUCLEOTIDE SEQUENCE</scope>
    <source>
        <tissue evidence="1">Shoot tissue taken approximately 20 cm above the soil surface</tissue>
    </source>
</reference>